<evidence type="ECO:0000256" key="2">
    <source>
        <dbReference type="ARBA" id="ARBA00004678"/>
    </source>
</evidence>
<evidence type="ECO:0000313" key="10">
    <source>
        <dbReference type="EMBL" id="KAE8697092.1"/>
    </source>
</evidence>
<dbReference type="GO" id="GO:0020037">
    <property type="term" value="F:heme binding"/>
    <property type="evidence" value="ECO:0007669"/>
    <property type="project" value="InterPro"/>
</dbReference>
<dbReference type="EC" id="1.8.3.1" evidence="4"/>
<dbReference type="PANTHER" id="PTHR19372:SF7">
    <property type="entry name" value="SULFITE OXIDASE, MITOCHONDRIAL"/>
    <property type="match status" value="1"/>
</dbReference>
<gene>
    <name evidence="10" type="ORF">F3Y22_tig00110633pilonHSYRG00034</name>
</gene>
<evidence type="ECO:0000256" key="4">
    <source>
        <dbReference type="ARBA" id="ARBA00012505"/>
    </source>
</evidence>
<dbReference type="Pfam" id="PF03404">
    <property type="entry name" value="Mo-co_dimer"/>
    <property type="match status" value="1"/>
</dbReference>
<dbReference type="InterPro" id="IPR036396">
    <property type="entry name" value="Cyt_P450_sf"/>
</dbReference>
<evidence type="ECO:0000256" key="5">
    <source>
        <dbReference type="ARBA" id="ARBA00022505"/>
    </source>
</evidence>
<protein>
    <recommendedName>
        <fullName evidence="8">Sulfite oxidase</fullName>
        <ecNumber evidence="4">1.8.3.1</ecNumber>
    </recommendedName>
</protein>
<keyword evidence="7" id="KW-0560">Oxidoreductase</keyword>
<sequence length="300" mass="34011">MTPFLYCYVKQTISGYAASGGGRGIERVDVSIDGGKTWLEASRFHKIRIPYRSDHESSDKWAWVFFEITVDIPRGTQVVAKAVYSAANVQPENVQDIWNLRGVDRCCLDPSHPVSPRNKAFDTASEISYRRGAAPLFLVWKVKKCVRVGSQKQLKDAVEEVRAFIEGIIHDKKRDRRKQRISVKKISYRASLCESTRHYPPVALADDLLPDGTLVRAGDRVTYSPYGIQTEPWFIKPASYHGGSPRKVCPYKFPVFQADPWEKDCIHSDELCGGFHTSSSSKPNRLFRKNQSLSHSCRLT</sequence>
<dbReference type="PRINTS" id="PR00407">
    <property type="entry name" value="EUMOPTERIN"/>
</dbReference>
<dbReference type="Proteomes" id="UP000436088">
    <property type="component" value="Unassembled WGS sequence"/>
</dbReference>
<keyword evidence="6" id="KW-0479">Metal-binding</keyword>
<dbReference type="SUPFAM" id="SSF48264">
    <property type="entry name" value="Cytochrome P450"/>
    <property type="match status" value="1"/>
</dbReference>
<dbReference type="GO" id="GO:0006790">
    <property type="term" value="P:sulfur compound metabolic process"/>
    <property type="evidence" value="ECO:0007669"/>
    <property type="project" value="TreeGrafter"/>
</dbReference>
<dbReference type="InterPro" id="IPR005066">
    <property type="entry name" value="MoCF_OxRdtse_dimer"/>
</dbReference>
<dbReference type="SUPFAM" id="SSF81296">
    <property type="entry name" value="E set domains"/>
    <property type="match status" value="1"/>
</dbReference>
<dbReference type="AlphaFoldDB" id="A0A6A3A182"/>
<dbReference type="GO" id="GO:0005506">
    <property type="term" value="F:iron ion binding"/>
    <property type="evidence" value="ECO:0007669"/>
    <property type="project" value="InterPro"/>
</dbReference>
<comment type="pathway">
    <text evidence="2">Sulfur metabolism.</text>
</comment>
<comment type="caution">
    <text evidence="10">The sequence shown here is derived from an EMBL/GenBank/DDBJ whole genome shotgun (WGS) entry which is preliminary data.</text>
</comment>
<evidence type="ECO:0000256" key="6">
    <source>
        <dbReference type="ARBA" id="ARBA00022723"/>
    </source>
</evidence>
<dbReference type="GO" id="GO:0043546">
    <property type="term" value="F:molybdopterin cofactor binding"/>
    <property type="evidence" value="ECO:0007669"/>
    <property type="project" value="TreeGrafter"/>
</dbReference>
<comment type="cofactor">
    <cofactor evidence="1">
        <name>Mo-molybdopterin</name>
        <dbReference type="ChEBI" id="CHEBI:71302"/>
    </cofactor>
</comment>
<reference evidence="10" key="1">
    <citation type="submission" date="2019-09" db="EMBL/GenBank/DDBJ databases">
        <title>Draft genome information of white flower Hibiscus syriacus.</title>
        <authorList>
            <person name="Kim Y.-M."/>
        </authorList>
    </citation>
    <scope>NUCLEOTIDE SEQUENCE [LARGE SCALE GENOMIC DNA]</scope>
    <source>
        <strain evidence="10">YM2019G1</strain>
    </source>
</reference>
<proteinExistence type="predicted"/>
<dbReference type="GO" id="GO:0004497">
    <property type="term" value="F:monooxygenase activity"/>
    <property type="evidence" value="ECO:0007669"/>
    <property type="project" value="InterPro"/>
</dbReference>
<keyword evidence="11" id="KW-1185">Reference proteome</keyword>
<organism evidence="10 11">
    <name type="scientific">Hibiscus syriacus</name>
    <name type="common">Rose of Sharon</name>
    <dbReference type="NCBI Taxonomy" id="106335"/>
    <lineage>
        <taxon>Eukaryota</taxon>
        <taxon>Viridiplantae</taxon>
        <taxon>Streptophyta</taxon>
        <taxon>Embryophyta</taxon>
        <taxon>Tracheophyta</taxon>
        <taxon>Spermatophyta</taxon>
        <taxon>Magnoliopsida</taxon>
        <taxon>eudicotyledons</taxon>
        <taxon>Gunneridae</taxon>
        <taxon>Pentapetalae</taxon>
        <taxon>rosids</taxon>
        <taxon>malvids</taxon>
        <taxon>Malvales</taxon>
        <taxon>Malvaceae</taxon>
        <taxon>Malvoideae</taxon>
        <taxon>Hibiscus</taxon>
    </lineage>
</organism>
<comment type="pathway">
    <text evidence="3">Energy metabolism; sulfur metabolism.</text>
</comment>
<feature type="domain" description="Moybdenum cofactor oxidoreductase dimerisation" evidence="9">
    <location>
        <begin position="11"/>
        <end position="103"/>
    </location>
</feature>
<dbReference type="GO" id="GO:0030151">
    <property type="term" value="F:molybdenum ion binding"/>
    <property type="evidence" value="ECO:0007669"/>
    <property type="project" value="InterPro"/>
</dbReference>
<dbReference type="FunFam" id="2.60.40.650:FF:000002">
    <property type="entry name" value="sulfite oxidase"/>
    <property type="match status" value="1"/>
</dbReference>
<dbReference type="GO" id="GO:0016705">
    <property type="term" value="F:oxidoreductase activity, acting on paired donors, with incorporation or reduction of molecular oxygen"/>
    <property type="evidence" value="ECO:0007669"/>
    <property type="project" value="InterPro"/>
</dbReference>
<evidence type="ECO:0000256" key="7">
    <source>
        <dbReference type="ARBA" id="ARBA00023002"/>
    </source>
</evidence>
<keyword evidence="5" id="KW-0500">Molybdenum</keyword>
<dbReference type="InterPro" id="IPR008335">
    <property type="entry name" value="Mopterin_OxRdtase_euk"/>
</dbReference>
<evidence type="ECO:0000259" key="9">
    <source>
        <dbReference type="Pfam" id="PF03404"/>
    </source>
</evidence>
<evidence type="ECO:0000256" key="1">
    <source>
        <dbReference type="ARBA" id="ARBA00001924"/>
    </source>
</evidence>
<name>A0A6A3A182_HIBSY</name>
<dbReference type="PANTHER" id="PTHR19372">
    <property type="entry name" value="SULFITE REDUCTASE"/>
    <property type="match status" value="1"/>
</dbReference>
<dbReference type="InterPro" id="IPR014756">
    <property type="entry name" value="Ig_E-set"/>
</dbReference>
<evidence type="ECO:0000256" key="3">
    <source>
        <dbReference type="ARBA" id="ARBA00004971"/>
    </source>
</evidence>
<dbReference type="GO" id="GO:0005739">
    <property type="term" value="C:mitochondrion"/>
    <property type="evidence" value="ECO:0007669"/>
    <property type="project" value="TreeGrafter"/>
</dbReference>
<dbReference type="EMBL" id="VEPZ02001055">
    <property type="protein sequence ID" value="KAE8697092.1"/>
    <property type="molecule type" value="Genomic_DNA"/>
</dbReference>
<evidence type="ECO:0000256" key="8">
    <source>
        <dbReference type="ARBA" id="ARBA00070338"/>
    </source>
</evidence>
<dbReference type="Gene3D" id="2.60.40.650">
    <property type="match status" value="1"/>
</dbReference>
<dbReference type="GO" id="GO:0008482">
    <property type="term" value="F:sulfite oxidase activity"/>
    <property type="evidence" value="ECO:0007669"/>
    <property type="project" value="UniProtKB-EC"/>
</dbReference>
<evidence type="ECO:0000313" key="11">
    <source>
        <dbReference type="Proteomes" id="UP000436088"/>
    </source>
</evidence>
<accession>A0A6A3A182</accession>